<dbReference type="PANTHER" id="PTHR13696">
    <property type="entry name" value="P-LOOP CONTAINING NUCLEOSIDE TRIPHOSPHATE HYDROLASE"/>
    <property type="match status" value="1"/>
</dbReference>
<feature type="domain" description="AAA" evidence="1">
    <location>
        <begin position="4"/>
        <end position="158"/>
    </location>
</feature>
<dbReference type="CDD" id="cd02042">
    <property type="entry name" value="ParAB_family"/>
    <property type="match status" value="1"/>
</dbReference>
<reference evidence="2" key="1">
    <citation type="submission" date="2020-05" db="EMBL/GenBank/DDBJ databases">
        <title>Sulfur intermediates as new biogeochemical hubs in an aquatic model microbial ecosystem.</title>
        <authorList>
            <person name="Vigneron A."/>
        </authorList>
    </citation>
    <scope>NUCLEOTIDE SEQUENCE</scope>
    <source>
        <strain evidence="2">Bin.250</strain>
    </source>
</reference>
<name>A0A972VUL9_9GAMM</name>
<dbReference type="InterPro" id="IPR027417">
    <property type="entry name" value="P-loop_NTPase"/>
</dbReference>
<dbReference type="Proteomes" id="UP000754644">
    <property type="component" value="Unassembled WGS sequence"/>
</dbReference>
<organism evidence="2 3">
    <name type="scientific">SAR86 cluster bacterium</name>
    <dbReference type="NCBI Taxonomy" id="2030880"/>
    <lineage>
        <taxon>Bacteria</taxon>
        <taxon>Pseudomonadati</taxon>
        <taxon>Pseudomonadota</taxon>
        <taxon>Gammaproteobacteria</taxon>
        <taxon>SAR86 cluster</taxon>
    </lineage>
</organism>
<evidence type="ECO:0000313" key="2">
    <source>
        <dbReference type="EMBL" id="NQV63956.1"/>
    </source>
</evidence>
<dbReference type="InterPro" id="IPR025669">
    <property type="entry name" value="AAA_dom"/>
</dbReference>
<dbReference type="InterPro" id="IPR050678">
    <property type="entry name" value="DNA_Partitioning_ATPase"/>
</dbReference>
<dbReference type="EMBL" id="JABMOJ010000047">
    <property type="protein sequence ID" value="NQV63956.1"/>
    <property type="molecule type" value="Genomic_DNA"/>
</dbReference>
<sequence length="158" mass="17624">MIRVVFNRKGGVGKSSIACNLAAIAASQGTSTLVVDLDPQANTTSYLGHNGKDDVVGIAEFFESQIAFKYRDYQPEDFVRRTDFENLSLISASQVLLDLEQKLESRHKIYKLRAFLQTLENSYDQIFIDTPPALNFYSLSALIAADRCLIPFDCDAFA</sequence>
<dbReference type="Gene3D" id="3.40.50.300">
    <property type="entry name" value="P-loop containing nucleotide triphosphate hydrolases"/>
    <property type="match status" value="1"/>
</dbReference>
<evidence type="ECO:0000313" key="3">
    <source>
        <dbReference type="Proteomes" id="UP000754644"/>
    </source>
</evidence>
<gene>
    <name evidence="2" type="ORF">HQ497_01205</name>
</gene>
<proteinExistence type="predicted"/>
<dbReference type="AlphaFoldDB" id="A0A972VUL9"/>
<evidence type="ECO:0000259" key="1">
    <source>
        <dbReference type="Pfam" id="PF13614"/>
    </source>
</evidence>
<protein>
    <submittedName>
        <fullName evidence="2">AAA family ATPase</fullName>
    </submittedName>
</protein>
<dbReference type="Pfam" id="PF13614">
    <property type="entry name" value="AAA_31"/>
    <property type="match status" value="1"/>
</dbReference>
<accession>A0A972VUL9</accession>
<comment type="caution">
    <text evidence="2">The sequence shown here is derived from an EMBL/GenBank/DDBJ whole genome shotgun (WGS) entry which is preliminary data.</text>
</comment>
<dbReference type="PANTHER" id="PTHR13696:SF52">
    <property type="entry name" value="PARA FAMILY PROTEIN CT_582"/>
    <property type="match status" value="1"/>
</dbReference>
<feature type="non-terminal residue" evidence="2">
    <location>
        <position position="158"/>
    </location>
</feature>
<dbReference type="SUPFAM" id="SSF52540">
    <property type="entry name" value="P-loop containing nucleoside triphosphate hydrolases"/>
    <property type="match status" value="1"/>
</dbReference>